<dbReference type="EMBL" id="CP114029">
    <property type="protein sequence ID" value="WAP67850.1"/>
    <property type="molecule type" value="Genomic_DNA"/>
</dbReference>
<dbReference type="Proteomes" id="UP001164020">
    <property type="component" value="Chromosome"/>
</dbReference>
<protein>
    <submittedName>
        <fullName evidence="1">Uncharacterized protein</fullName>
    </submittedName>
</protein>
<dbReference type="Gene3D" id="3.90.180.10">
    <property type="entry name" value="Medium-chain alcohol dehydrogenases, catalytic domain"/>
    <property type="match status" value="1"/>
</dbReference>
<dbReference type="Gene3D" id="3.40.50.720">
    <property type="entry name" value="NAD(P)-binding Rossmann-like Domain"/>
    <property type="match status" value="1"/>
</dbReference>
<proteinExistence type="predicted"/>
<organism evidence="1 2">
    <name type="scientific">Jiella pelagia</name>
    <dbReference type="NCBI Taxonomy" id="2986949"/>
    <lineage>
        <taxon>Bacteria</taxon>
        <taxon>Pseudomonadati</taxon>
        <taxon>Pseudomonadota</taxon>
        <taxon>Alphaproteobacteria</taxon>
        <taxon>Hyphomicrobiales</taxon>
        <taxon>Aurantimonadaceae</taxon>
        <taxon>Jiella</taxon>
    </lineage>
</organism>
<evidence type="ECO:0000313" key="2">
    <source>
        <dbReference type="Proteomes" id="UP001164020"/>
    </source>
</evidence>
<sequence length="133" mass="14480">MAATMMSCPVQSRFERRGRAVPFDPSPTCPRRRMLTTRTAFDQRSSWSTHTAALERQFANVRDPGEQDPMGPLGCSISTGSGVVLNKLKRHPLSSIAVFCAGRPGWAELDRLIHRAIALETATPGAVGDSLND</sequence>
<name>A0ABY7C1Y2_9HYPH</name>
<evidence type="ECO:0000313" key="1">
    <source>
        <dbReference type="EMBL" id="WAP67850.1"/>
    </source>
</evidence>
<keyword evidence="2" id="KW-1185">Reference proteome</keyword>
<accession>A0ABY7C1Y2</accession>
<gene>
    <name evidence="1" type="ORF">OH818_20695</name>
</gene>
<reference evidence="1" key="1">
    <citation type="submission" date="2022-12" db="EMBL/GenBank/DDBJ databases">
        <title>Jiella pelagia sp. nov., isolated from phosphonate enriched culture of Northwest Pacific surface seawater.</title>
        <authorList>
            <person name="Shin D.Y."/>
            <person name="Hwang C.Y."/>
        </authorList>
    </citation>
    <scope>NUCLEOTIDE SEQUENCE</scope>
    <source>
        <strain evidence="1">HL-NP1</strain>
    </source>
</reference>